<dbReference type="Proteomes" id="UP000233654">
    <property type="component" value="Unassembled WGS sequence"/>
</dbReference>
<name>A0A2N3G7R1_9ACTN</name>
<keyword evidence="1" id="KW-1133">Transmembrane helix</keyword>
<accession>A0A2N3G7R1</accession>
<reference evidence="2 3" key="1">
    <citation type="journal article" date="2017" name="ISME J.">
        <title>Potential for microbial H2 and metal transformations associated with novel bacteria and archaea in deep terrestrial subsurface sediments.</title>
        <authorList>
            <person name="Hernsdorf A.W."/>
            <person name="Amano Y."/>
            <person name="Miyakawa K."/>
            <person name="Ise K."/>
            <person name="Suzuki Y."/>
            <person name="Anantharaman K."/>
            <person name="Probst A."/>
            <person name="Burstein D."/>
            <person name="Thomas B.C."/>
            <person name="Banfield J.F."/>
        </authorList>
    </citation>
    <scope>NUCLEOTIDE SEQUENCE [LARGE SCALE GENOMIC DNA]</scope>
    <source>
        <strain evidence="2">HGW-Actinobacteria-3</strain>
    </source>
</reference>
<protein>
    <submittedName>
        <fullName evidence="2">Uncharacterized protein</fullName>
    </submittedName>
</protein>
<evidence type="ECO:0000256" key="1">
    <source>
        <dbReference type="SAM" id="Phobius"/>
    </source>
</evidence>
<evidence type="ECO:0000313" key="2">
    <source>
        <dbReference type="EMBL" id="PKQ28662.1"/>
    </source>
</evidence>
<proteinExistence type="predicted"/>
<keyword evidence="1" id="KW-0472">Membrane</keyword>
<feature type="transmembrane region" description="Helical" evidence="1">
    <location>
        <begin position="38"/>
        <end position="57"/>
    </location>
</feature>
<organism evidence="2 3">
    <name type="scientific">Candidatus Anoxymicrobium japonicum</name>
    <dbReference type="NCBI Taxonomy" id="2013648"/>
    <lineage>
        <taxon>Bacteria</taxon>
        <taxon>Bacillati</taxon>
        <taxon>Actinomycetota</taxon>
        <taxon>Candidatus Geothermincolia</taxon>
        <taxon>Candidatus Geothermincolales</taxon>
        <taxon>Candidatus Anoxymicrobiaceae</taxon>
        <taxon>Candidatus Anoxymicrobium</taxon>
    </lineage>
</organism>
<gene>
    <name evidence="2" type="ORF">CVT63_01750</name>
</gene>
<dbReference type="AlphaFoldDB" id="A0A2N3G7R1"/>
<comment type="caution">
    <text evidence="2">The sequence shown here is derived from an EMBL/GenBank/DDBJ whole genome shotgun (WGS) entry which is preliminary data.</text>
</comment>
<sequence length="118" mass="13188">MSSGGLDEASLDGARRDKGIKKSARAILSRLRAFPPEVWIFFFYLAFTLFLTWPLIIHLRTSVYGYPGDNLGAIWMNWWVKNAGAMGGSATFSPMIGYPFGSSLGFPLEPLVYLESRF</sequence>
<feature type="non-terminal residue" evidence="2">
    <location>
        <position position="118"/>
    </location>
</feature>
<keyword evidence="1" id="KW-0812">Transmembrane</keyword>
<dbReference type="EMBL" id="PHEX01000009">
    <property type="protein sequence ID" value="PKQ28662.1"/>
    <property type="molecule type" value="Genomic_DNA"/>
</dbReference>
<evidence type="ECO:0000313" key="3">
    <source>
        <dbReference type="Proteomes" id="UP000233654"/>
    </source>
</evidence>